<dbReference type="InterPro" id="IPR038084">
    <property type="entry name" value="PduO/GlcC-like_sf"/>
</dbReference>
<dbReference type="Proteomes" id="UP000244904">
    <property type="component" value="Unassembled WGS sequence"/>
</dbReference>
<name>A0A2R8AW74_9RHOB</name>
<dbReference type="AlphaFoldDB" id="A0A2R8AW74"/>
<evidence type="ECO:0000313" key="1">
    <source>
        <dbReference type="EMBL" id="SPF80273.1"/>
    </source>
</evidence>
<sequence>MVFKVFSSLSLEAAETICNVAIAFGRSQNFLPLTVVVLDSGGQIVVAKREDGCGIVRFDVAFAKAWGALGMGLPAKTLGVNLGQNPAFLNAIVAASGGRMAPNWGGVLILDDHDTVIGAVGISGDTGENDELCVLEGIAAAGLKPGTHKS</sequence>
<dbReference type="Pfam" id="PF03928">
    <property type="entry name" value="HbpS-like"/>
    <property type="match status" value="1"/>
</dbReference>
<protein>
    <recommendedName>
        <fullName evidence="3">Heme-binding protein</fullName>
    </recommendedName>
</protein>
<dbReference type="Gene3D" id="3.30.450.150">
    <property type="entry name" value="Haem-degrading domain"/>
    <property type="match status" value="1"/>
</dbReference>
<evidence type="ECO:0000313" key="2">
    <source>
        <dbReference type="Proteomes" id="UP000244904"/>
    </source>
</evidence>
<dbReference type="PANTHER" id="PTHR34309">
    <property type="entry name" value="SLR1406 PROTEIN"/>
    <property type="match status" value="1"/>
</dbReference>
<reference evidence="2" key="1">
    <citation type="submission" date="2018-03" db="EMBL/GenBank/DDBJ databases">
        <authorList>
            <person name="Rodrigo-Torres L."/>
            <person name="Arahal R. D."/>
            <person name="Lucena T."/>
        </authorList>
    </citation>
    <scope>NUCLEOTIDE SEQUENCE [LARGE SCALE GENOMIC DNA]</scope>
    <source>
        <strain evidence="2">CECT 8871</strain>
    </source>
</reference>
<evidence type="ECO:0008006" key="3">
    <source>
        <dbReference type="Google" id="ProtNLM"/>
    </source>
</evidence>
<dbReference type="OrthoDB" id="9815788at2"/>
<keyword evidence="2" id="KW-1185">Reference proteome</keyword>
<organism evidence="1 2">
    <name type="scientific">Pseudoprimorskyibacter insulae</name>
    <dbReference type="NCBI Taxonomy" id="1695997"/>
    <lineage>
        <taxon>Bacteria</taxon>
        <taxon>Pseudomonadati</taxon>
        <taxon>Pseudomonadota</taxon>
        <taxon>Alphaproteobacteria</taxon>
        <taxon>Rhodobacterales</taxon>
        <taxon>Paracoccaceae</taxon>
        <taxon>Pseudoprimorskyibacter</taxon>
    </lineage>
</organism>
<dbReference type="RefSeq" id="WP_108886141.1">
    <property type="nucleotide sequence ID" value="NZ_OMOJ01000003.1"/>
</dbReference>
<dbReference type="InterPro" id="IPR052517">
    <property type="entry name" value="GlcG_carb_metab_protein"/>
</dbReference>
<dbReference type="SUPFAM" id="SSF143744">
    <property type="entry name" value="GlcG-like"/>
    <property type="match status" value="1"/>
</dbReference>
<dbReference type="EMBL" id="OMOJ01000003">
    <property type="protein sequence ID" value="SPF80273.1"/>
    <property type="molecule type" value="Genomic_DNA"/>
</dbReference>
<accession>A0A2R8AW74</accession>
<gene>
    <name evidence="1" type="ORF">PRI8871_02079</name>
</gene>
<dbReference type="InterPro" id="IPR005624">
    <property type="entry name" value="PduO/GlcC-like"/>
</dbReference>
<proteinExistence type="predicted"/>
<dbReference type="PANTHER" id="PTHR34309:SF10">
    <property type="entry name" value="SLR1406 PROTEIN"/>
    <property type="match status" value="1"/>
</dbReference>